<evidence type="ECO:0000313" key="15">
    <source>
        <dbReference type="EMBL" id="CAH9144661.1"/>
    </source>
</evidence>
<evidence type="ECO:0000256" key="8">
    <source>
        <dbReference type="ARBA" id="ARBA00023163"/>
    </source>
</evidence>
<evidence type="ECO:0000313" key="16">
    <source>
        <dbReference type="Proteomes" id="UP001152523"/>
    </source>
</evidence>
<keyword evidence="6" id="KW-0238">DNA-binding</keyword>
<protein>
    <recommendedName>
        <fullName evidence="11">Heat stress transcription factor</fullName>
    </recommendedName>
</protein>
<dbReference type="Pfam" id="PF00447">
    <property type="entry name" value="HSF_DNA-bind"/>
    <property type="match status" value="1"/>
</dbReference>
<evidence type="ECO:0000256" key="7">
    <source>
        <dbReference type="ARBA" id="ARBA00023159"/>
    </source>
</evidence>
<proteinExistence type="inferred from homology"/>
<comment type="caution">
    <text evidence="15">The sequence shown here is derived from an EMBL/GenBank/DDBJ whole genome shotgun (WGS) entry which is preliminary data.</text>
</comment>
<evidence type="ECO:0000256" key="5">
    <source>
        <dbReference type="ARBA" id="ARBA00023016"/>
    </source>
</evidence>
<dbReference type="GO" id="GO:0005634">
    <property type="term" value="C:nucleus"/>
    <property type="evidence" value="ECO:0007669"/>
    <property type="project" value="UniProtKB-SubCell"/>
</dbReference>
<sequence>METVIVKLEEEAPSPMERLHEVGPPPFLTKTFEMVEDPSTDTVISWSSTKNSFIVWDSHQFSTTILPRHFKHSNFSSFVRQLNTYGFRKVDPDRWEFANEGFLSGQRHLLKTIRRRRNVAHSVPHHVAGPCIEIGHFGMEEELERLKRDRNLLVTEIVKLRQQQQNSRVQITAMEERIGNAERKQHQTMNFLAKIFTNPSFLQQYLEKYGDGKDQQRIEIGQKRRLTMSPQPSAENLQDVANSAAMEGGDRLDAELAMETEIDGLFSTALMDNGSSSVMEPLSSFASTSGAENDDVPDSIWEELMLGEALSSHQVEQVLVGNESEANVEIEDLVVEETPEWSSDFQDLVDHMGEYLKSHP</sequence>
<evidence type="ECO:0000256" key="10">
    <source>
        <dbReference type="ARBA" id="ARBA00055747"/>
    </source>
</evidence>
<dbReference type="PRINTS" id="PR00056">
    <property type="entry name" value="HSFDOMAIN"/>
</dbReference>
<keyword evidence="4" id="KW-0805">Transcription regulation</keyword>
<dbReference type="GO" id="GO:0000978">
    <property type="term" value="F:RNA polymerase II cis-regulatory region sequence-specific DNA binding"/>
    <property type="evidence" value="ECO:0007669"/>
    <property type="project" value="TreeGrafter"/>
</dbReference>
<gene>
    <name evidence="15" type="ORF">CEPIT_LOCUS41613</name>
</gene>
<dbReference type="Gene3D" id="1.10.10.10">
    <property type="entry name" value="Winged helix-like DNA-binding domain superfamily/Winged helix DNA-binding domain"/>
    <property type="match status" value="1"/>
</dbReference>
<dbReference type="PANTHER" id="PTHR10015:SF338">
    <property type="entry name" value="HEAT STRESS TRANSCRIPTION FACTOR A-2"/>
    <property type="match status" value="1"/>
</dbReference>
<dbReference type="InterPro" id="IPR036390">
    <property type="entry name" value="WH_DNA-bd_sf"/>
</dbReference>
<dbReference type="Proteomes" id="UP001152523">
    <property type="component" value="Unassembled WGS sequence"/>
</dbReference>
<accession>A0AAV0G9L5</accession>
<reference evidence="15" key="1">
    <citation type="submission" date="2022-07" db="EMBL/GenBank/DDBJ databases">
        <authorList>
            <person name="Macas J."/>
            <person name="Novak P."/>
            <person name="Neumann P."/>
        </authorList>
    </citation>
    <scope>NUCLEOTIDE SEQUENCE</scope>
</reference>
<keyword evidence="5" id="KW-0346">Stress response</keyword>
<dbReference type="InterPro" id="IPR000232">
    <property type="entry name" value="HSF_DNA-bd"/>
</dbReference>
<keyword evidence="13" id="KW-0175">Coiled coil</keyword>
<dbReference type="PANTHER" id="PTHR10015">
    <property type="entry name" value="HEAT SHOCK TRANSCRIPTION FACTOR"/>
    <property type="match status" value="1"/>
</dbReference>
<keyword evidence="3" id="KW-0597">Phosphoprotein</keyword>
<evidence type="ECO:0000256" key="1">
    <source>
        <dbReference type="ARBA" id="ARBA00004123"/>
    </source>
</evidence>
<dbReference type="AlphaFoldDB" id="A0AAV0G9L5"/>
<dbReference type="GO" id="GO:0003700">
    <property type="term" value="F:DNA-binding transcription factor activity"/>
    <property type="evidence" value="ECO:0007669"/>
    <property type="project" value="InterPro"/>
</dbReference>
<evidence type="ECO:0000256" key="11">
    <source>
        <dbReference type="ARBA" id="ARBA00081483"/>
    </source>
</evidence>
<evidence type="ECO:0000256" key="13">
    <source>
        <dbReference type="SAM" id="Coils"/>
    </source>
</evidence>
<dbReference type="FunFam" id="1.10.10.10:FF:000057">
    <property type="entry name" value="Heat shock transcription factor 1"/>
    <property type="match status" value="1"/>
</dbReference>
<evidence type="ECO:0000259" key="14">
    <source>
        <dbReference type="PROSITE" id="PS00434"/>
    </source>
</evidence>
<feature type="domain" description="HSF-type DNA-binding" evidence="14">
    <location>
        <begin position="66"/>
        <end position="90"/>
    </location>
</feature>
<dbReference type="GO" id="GO:0006357">
    <property type="term" value="P:regulation of transcription by RNA polymerase II"/>
    <property type="evidence" value="ECO:0007669"/>
    <property type="project" value="TreeGrafter"/>
</dbReference>
<comment type="similarity">
    <text evidence="2 12">Belongs to the HSF family.</text>
</comment>
<keyword evidence="8" id="KW-0804">Transcription</keyword>
<evidence type="ECO:0000256" key="3">
    <source>
        <dbReference type="ARBA" id="ARBA00022553"/>
    </source>
</evidence>
<feature type="coiled-coil region" evidence="13">
    <location>
        <begin position="143"/>
        <end position="177"/>
    </location>
</feature>
<dbReference type="SMART" id="SM00415">
    <property type="entry name" value="HSF"/>
    <property type="match status" value="1"/>
</dbReference>
<dbReference type="InterPro" id="IPR036388">
    <property type="entry name" value="WH-like_DNA-bd_sf"/>
</dbReference>
<organism evidence="15 16">
    <name type="scientific">Cuscuta epithymum</name>
    <dbReference type="NCBI Taxonomy" id="186058"/>
    <lineage>
        <taxon>Eukaryota</taxon>
        <taxon>Viridiplantae</taxon>
        <taxon>Streptophyta</taxon>
        <taxon>Embryophyta</taxon>
        <taxon>Tracheophyta</taxon>
        <taxon>Spermatophyta</taxon>
        <taxon>Magnoliopsida</taxon>
        <taxon>eudicotyledons</taxon>
        <taxon>Gunneridae</taxon>
        <taxon>Pentapetalae</taxon>
        <taxon>asterids</taxon>
        <taxon>lamiids</taxon>
        <taxon>Solanales</taxon>
        <taxon>Convolvulaceae</taxon>
        <taxon>Cuscuteae</taxon>
        <taxon>Cuscuta</taxon>
        <taxon>Cuscuta subgen. Cuscuta</taxon>
    </lineage>
</organism>
<dbReference type="PROSITE" id="PS00434">
    <property type="entry name" value="HSF_DOMAIN"/>
    <property type="match status" value="1"/>
</dbReference>
<name>A0AAV0G9L5_9ASTE</name>
<evidence type="ECO:0000256" key="4">
    <source>
        <dbReference type="ARBA" id="ARBA00023015"/>
    </source>
</evidence>
<comment type="function">
    <text evidence="10">DNA-binding protein that specifically binds heat shock promoter elements (HSE) and activates transcription.</text>
</comment>
<dbReference type="EMBL" id="CAMAPF010001069">
    <property type="protein sequence ID" value="CAH9144661.1"/>
    <property type="molecule type" value="Genomic_DNA"/>
</dbReference>
<keyword evidence="9" id="KW-0539">Nucleus</keyword>
<keyword evidence="16" id="KW-1185">Reference proteome</keyword>
<keyword evidence="7" id="KW-0010">Activator</keyword>
<evidence type="ECO:0000256" key="12">
    <source>
        <dbReference type="RuleBase" id="RU004020"/>
    </source>
</evidence>
<dbReference type="GO" id="GO:0034605">
    <property type="term" value="P:cellular response to heat"/>
    <property type="evidence" value="ECO:0007669"/>
    <property type="project" value="TreeGrafter"/>
</dbReference>
<evidence type="ECO:0000256" key="6">
    <source>
        <dbReference type="ARBA" id="ARBA00023125"/>
    </source>
</evidence>
<dbReference type="SUPFAM" id="SSF46785">
    <property type="entry name" value="Winged helix' DNA-binding domain"/>
    <property type="match status" value="1"/>
</dbReference>
<comment type="subcellular location">
    <subcellularLocation>
        <location evidence="1">Nucleus</location>
    </subcellularLocation>
</comment>
<evidence type="ECO:0000256" key="9">
    <source>
        <dbReference type="ARBA" id="ARBA00023242"/>
    </source>
</evidence>
<evidence type="ECO:0000256" key="2">
    <source>
        <dbReference type="ARBA" id="ARBA00006403"/>
    </source>
</evidence>